<protein>
    <submittedName>
        <fullName evidence="1">Uncharacterized protein</fullName>
    </submittedName>
</protein>
<evidence type="ECO:0000313" key="2">
    <source>
        <dbReference type="Proteomes" id="UP001054945"/>
    </source>
</evidence>
<name>A0AAV4PLF7_CAEEX</name>
<dbReference type="AlphaFoldDB" id="A0AAV4PLF7"/>
<organism evidence="1 2">
    <name type="scientific">Caerostris extrusa</name>
    <name type="common">Bark spider</name>
    <name type="synonym">Caerostris bankana</name>
    <dbReference type="NCBI Taxonomy" id="172846"/>
    <lineage>
        <taxon>Eukaryota</taxon>
        <taxon>Metazoa</taxon>
        <taxon>Ecdysozoa</taxon>
        <taxon>Arthropoda</taxon>
        <taxon>Chelicerata</taxon>
        <taxon>Arachnida</taxon>
        <taxon>Araneae</taxon>
        <taxon>Araneomorphae</taxon>
        <taxon>Entelegynae</taxon>
        <taxon>Araneoidea</taxon>
        <taxon>Araneidae</taxon>
        <taxon>Caerostris</taxon>
    </lineage>
</organism>
<gene>
    <name evidence="1" type="ORF">CEXT_51951</name>
</gene>
<comment type="caution">
    <text evidence="1">The sequence shown here is derived from an EMBL/GenBank/DDBJ whole genome shotgun (WGS) entry which is preliminary data.</text>
</comment>
<dbReference type="Proteomes" id="UP001054945">
    <property type="component" value="Unassembled WGS sequence"/>
</dbReference>
<dbReference type="EMBL" id="BPLR01004669">
    <property type="protein sequence ID" value="GIX96611.1"/>
    <property type="molecule type" value="Genomic_DNA"/>
</dbReference>
<keyword evidence="2" id="KW-1185">Reference proteome</keyword>
<proteinExistence type="predicted"/>
<reference evidence="1 2" key="1">
    <citation type="submission" date="2021-06" db="EMBL/GenBank/DDBJ databases">
        <title>Caerostris extrusa draft genome.</title>
        <authorList>
            <person name="Kono N."/>
            <person name="Arakawa K."/>
        </authorList>
    </citation>
    <scope>NUCLEOTIDE SEQUENCE [LARGE SCALE GENOMIC DNA]</scope>
</reference>
<accession>A0AAV4PLF7</accession>
<evidence type="ECO:0000313" key="1">
    <source>
        <dbReference type="EMBL" id="GIX96611.1"/>
    </source>
</evidence>
<sequence length="73" mass="8495">MAAKHDLFQDPEYEDIADTQQNKRIKLMEDSGRNQTTKKIGNIIKSNYLQEIDAKTSTLDNTLKNLLKRHAQY</sequence>